<name>A0A0G0H8X9_9BACT</name>
<reference evidence="3 4" key="1">
    <citation type="journal article" date="2015" name="Nature">
        <title>rRNA introns, odd ribosomes, and small enigmatic genomes across a large radiation of phyla.</title>
        <authorList>
            <person name="Brown C.T."/>
            <person name="Hug L.A."/>
            <person name="Thomas B.C."/>
            <person name="Sharon I."/>
            <person name="Castelle C.J."/>
            <person name="Singh A."/>
            <person name="Wilkins M.J."/>
            <person name="Williams K.H."/>
            <person name="Banfield J.F."/>
        </authorList>
    </citation>
    <scope>NUCLEOTIDE SEQUENCE [LARGE SCALE GENOMIC DNA]</scope>
</reference>
<feature type="transmembrane region" description="Helical" evidence="2">
    <location>
        <begin position="7"/>
        <end position="26"/>
    </location>
</feature>
<keyword evidence="2" id="KW-1133">Transmembrane helix</keyword>
<sequence>MSHITRNIIIIVIIIAVLGGVYYVFFAKGGQSISALIKTSSNLPATADLSGRSDFLTTLLNIKNIKLDDTIFSSDAFKNLKDFSIQLVQDVKEGRPNPFAPLGIDEEVIPEDVSPVETGTFVEPGLEEAPPSDTNETSDTVIIESGTDTGTETETGTVTQ</sequence>
<dbReference type="EMBL" id="LBTF01000029">
    <property type="protein sequence ID" value="KKQ35000.1"/>
    <property type="molecule type" value="Genomic_DNA"/>
</dbReference>
<protein>
    <submittedName>
        <fullName evidence="3">Uncharacterized protein</fullName>
    </submittedName>
</protein>
<comment type="caution">
    <text evidence="3">The sequence shown here is derived from an EMBL/GenBank/DDBJ whole genome shotgun (WGS) entry which is preliminary data.</text>
</comment>
<keyword evidence="2" id="KW-0812">Transmembrane</keyword>
<keyword evidence="2" id="KW-0472">Membrane</keyword>
<gene>
    <name evidence="3" type="ORF">US50_C0029G0007</name>
</gene>
<proteinExistence type="predicted"/>
<evidence type="ECO:0000313" key="3">
    <source>
        <dbReference type="EMBL" id="KKQ35000.1"/>
    </source>
</evidence>
<evidence type="ECO:0000256" key="1">
    <source>
        <dbReference type="SAM" id="MobiDB-lite"/>
    </source>
</evidence>
<evidence type="ECO:0000313" key="4">
    <source>
        <dbReference type="Proteomes" id="UP000033876"/>
    </source>
</evidence>
<feature type="compositionally biased region" description="Low complexity" evidence="1">
    <location>
        <begin position="144"/>
        <end position="160"/>
    </location>
</feature>
<feature type="region of interest" description="Disordered" evidence="1">
    <location>
        <begin position="117"/>
        <end position="160"/>
    </location>
</feature>
<evidence type="ECO:0000256" key="2">
    <source>
        <dbReference type="SAM" id="Phobius"/>
    </source>
</evidence>
<dbReference type="AlphaFoldDB" id="A0A0G0H8X9"/>
<accession>A0A0G0H8X9</accession>
<organism evidence="3 4">
    <name type="scientific">Candidatus Nomurabacteria bacterium GW2011_GWB1_37_5</name>
    <dbReference type="NCBI Taxonomy" id="1618742"/>
    <lineage>
        <taxon>Bacteria</taxon>
        <taxon>Candidatus Nomuraibacteriota</taxon>
    </lineage>
</organism>
<dbReference type="Proteomes" id="UP000033876">
    <property type="component" value="Unassembled WGS sequence"/>
</dbReference>